<comment type="similarity">
    <text evidence="1 11">Belongs to the glycosyl hydrolase 1 family.</text>
</comment>
<keyword evidence="6 11" id="KW-0326">Glycosidase</keyword>
<evidence type="ECO:0000256" key="6">
    <source>
        <dbReference type="ARBA" id="ARBA00023295"/>
    </source>
</evidence>
<dbReference type="NCBIfam" id="TIGR03356">
    <property type="entry name" value="BGL"/>
    <property type="match status" value="1"/>
</dbReference>
<evidence type="ECO:0000256" key="4">
    <source>
        <dbReference type="ARBA" id="ARBA00023001"/>
    </source>
</evidence>
<dbReference type="InterPro" id="IPR017736">
    <property type="entry name" value="Glyco_hydro_1_beta-glucosidase"/>
</dbReference>
<feature type="active site" description="Proton donor" evidence="8">
    <location>
        <position position="259"/>
    </location>
</feature>
<reference evidence="13" key="1">
    <citation type="submission" date="2016-10" db="EMBL/GenBank/DDBJ databases">
        <authorList>
            <person name="Varghese N."/>
            <person name="Submissions S."/>
        </authorList>
    </citation>
    <scope>NUCLEOTIDE SEQUENCE [LARGE SCALE GENOMIC DNA]</scope>
    <source>
        <strain evidence="13">DUS833</strain>
    </source>
</reference>
<evidence type="ECO:0000313" key="12">
    <source>
        <dbReference type="EMBL" id="SDR44554.1"/>
    </source>
</evidence>
<feature type="binding site" evidence="9">
    <location>
        <position position="258"/>
    </location>
    <ligand>
        <name>substrate</name>
    </ligand>
</feature>
<dbReference type="InterPro" id="IPR001360">
    <property type="entry name" value="Glyco_hydro_1"/>
</dbReference>
<evidence type="ECO:0000256" key="3">
    <source>
        <dbReference type="ARBA" id="ARBA00022801"/>
    </source>
</evidence>
<evidence type="ECO:0000256" key="10">
    <source>
        <dbReference type="PROSITE-ProRule" id="PRU10055"/>
    </source>
</evidence>
<evidence type="ECO:0000256" key="9">
    <source>
        <dbReference type="PIRSR" id="PIRSR617736-2"/>
    </source>
</evidence>
<evidence type="ECO:0000256" key="8">
    <source>
        <dbReference type="PIRSR" id="PIRSR617736-1"/>
    </source>
</evidence>
<organism evidence="12 13">
    <name type="scientific">Paraburkholderia tuberum</name>
    <dbReference type="NCBI Taxonomy" id="157910"/>
    <lineage>
        <taxon>Bacteria</taxon>
        <taxon>Pseudomonadati</taxon>
        <taxon>Pseudomonadota</taxon>
        <taxon>Betaproteobacteria</taxon>
        <taxon>Burkholderiales</taxon>
        <taxon>Burkholderiaceae</taxon>
        <taxon>Paraburkholderia</taxon>
    </lineage>
</organism>
<gene>
    <name evidence="12" type="ORF">SAMN05445850_4117</name>
</gene>
<protein>
    <recommendedName>
        <fullName evidence="2 11">Beta-glucosidase</fullName>
        <ecNumber evidence="2 11">3.2.1.21</ecNumber>
    </recommendedName>
</protein>
<feature type="binding site" evidence="9">
    <location>
        <position position="214"/>
    </location>
    <ligand>
        <name>substrate</name>
    </ligand>
</feature>
<feature type="binding site" evidence="9">
    <location>
        <position position="387"/>
    </location>
    <ligand>
        <name>substrate</name>
    </ligand>
</feature>
<keyword evidence="7" id="KW-0624">Polysaccharide degradation</keyword>
<dbReference type="Proteomes" id="UP000199365">
    <property type="component" value="Unassembled WGS sequence"/>
</dbReference>
<keyword evidence="5" id="KW-0119">Carbohydrate metabolism</keyword>
<evidence type="ECO:0000256" key="2">
    <source>
        <dbReference type="ARBA" id="ARBA00012744"/>
    </source>
</evidence>
<dbReference type="EC" id="3.2.1.21" evidence="2 11"/>
<keyword evidence="3 11" id="KW-0378">Hydrolase</keyword>
<sequence>MRAASPSHACQKPLQTNPDCCADFPAAIVRWTVWKRFHLSVHSKFERQRLELHHTRFNDLIGRRESVVNDASAVIDAARPTAHGDPHSDPFTPPADSSLWRQDFLLGAATASYQIEGAVNEDGRLPSIWDTFSATPGKVLAGDTGAVACDHYHRWEQDVDLLAGLGLEAYRLSTAWPRVMDENGTPNRKGLDFYKRLLGRLKEKNITTFVTLYHWDLPQHLEDRGGWLNRETAYRFVDYADLMSRELHGLVDAWATLNEPWCSAYLGYGNGHHAPGLSNLRFAAQAMHHLLLAHGLAIPVLRANDPRSHKGIVANVGRGTPNSDSAADRRAAELFEVQHNAWILDPLFKGEYPQDLFELWPGSEPLVLEGDMQTINTPLDFLGINYYFRTNVASDGGHGFKDVPLEGVERTQMGWEVYPDGLRDLLTGFRDTYANLPPIYITENGMASDDKVIDGRVEDTQRISFLKRHLAAVDQAIKAGVDVRGYFLWSLMDNFEWAFGYERRFGIVHVDYQTQKRTVKRSAELVSKFLEDRNAQAQ</sequence>
<comment type="catalytic activity">
    <reaction evidence="11">
        <text>Hydrolysis of terminal, non-reducing beta-D-glucosyl residues with release of beta-D-glucose.</text>
        <dbReference type="EC" id="3.2.1.21"/>
    </reaction>
</comment>
<dbReference type="InterPro" id="IPR017853">
    <property type="entry name" value="GH"/>
</dbReference>
<dbReference type="PANTHER" id="PTHR10353:SF36">
    <property type="entry name" value="LP05116P"/>
    <property type="match status" value="1"/>
</dbReference>
<accession>A0A1H1J3K5</accession>
<dbReference type="PRINTS" id="PR00131">
    <property type="entry name" value="GLHYDRLASE1"/>
</dbReference>
<dbReference type="PANTHER" id="PTHR10353">
    <property type="entry name" value="GLYCOSYL HYDROLASE"/>
    <property type="match status" value="1"/>
</dbReference>
<dbReference type="EMBL" id="FNKX01000002">
    <property type="protein sequence ID" value="SDR44554.1"/>
    <property type="molecule type" value="Genomic_DNA"/>
</dbReference>
<keyword evidence="13" id="KW-1185">Reference proteome</keyword>
<keyword evidence="4" id="KW-0136">Cellulose degradation</keyword>
<evidence type="ECO:0000313" key="13">
    <source>
        <dbReference type="Proteomes" id="UP000199365"/>
    </source>
</evidence>
<proteinExistence type="inferred from homology"/>
<dbReference type="Gene3D" id="3.20.20.80">
    <property type="entry name" value="Glycosidases"/>
    <property type="match status" value="1"/>
</dbReference>
<dbReference type="SUPFAM" id="SSF51445">
    <property type="entry name" value="(Trans)glycosidases"/>
    <property type="match status" value="1"/>
</dbReference>
<name>A0A1H1J3K5_9BURK</name>
<dbReference type="GO" id="GO:0030245">
    <property type="term" value="P:cellulose catabolic process"/>
    <property type="evidence" value="ECO:0007669"/>
    <property type="project" value="UniProtKB-KW"/>
</dbReference>
<evidence type="ECO:0000256" key="1">
    <source>
        <dbReference type="ARBA" id="ARBA00010838"/>
    </source>
</evidence>
<dbReference type="InterPro" id="IPR018120">
    <property type="entry name" value="Glyco_hydro_1_AS"/>
</dbReference>
<dbReference type="FunFam" id="3.20.20.80:FF:000004">
    <property type="entry name" value="Beta-glucosidase 6-phospho-beta-glucosidase"/>
    <property type="match status" value="1"/>
</dbReference>
<dbReference type="PROSITE" id="PS00572">
    <property type="entry name" value="GLYCOSYL_HYDROL_F1_1"/>
    <property type="match status" value="1"/>
</dbReference>
<dbReference type="STRING" id="157910.SAMN05445850_4117"/>
<feature type="active site" description="Nucleophile" evidence="8 10">
    <location>
        <position position="443"/>
    </location>
</feature>
<evidence type="ECO:0000256" key="11">
    <source>
        <dbReference type="RuleBase" id="RU361175"/>
    </source>
</evidence>
<dbReference type="AlphaFoldDB" id="A0A1H1J3K5"/>
<feature type="binding site" evidence="9">
    <location>
        <position position="489"/>
    </location>
    <ligand>
        <name>substrate</name>
    </ligand>
</feature>
<dbReference type="Pfam" id="PF00232">
    <property type="entry name" value="Glyco_hydro_1"/>
    <property type="match status" value="1"/>
</dbReference>
<feature type="binding site" evidence="9">
    <location>
        <begin position="496"/>
        <end position="497"/>
    </location>
    <ligand>
        <name>substrate</name>
    </ligand>
</feature>
<evidence type="ECO:0000256" key="7">
    <source>
        <dbReference type="ARBA" id="ARBA00023326"/>
    </source>
</evidence>
<feature type="binding site" evidence="9">
    <location>
        <position position="114"/>
    </location>
    <ligand>
        <name>substrate</name>
    </ligand>
</feature>
<evidence type="ECO:0000256" key="5">
    <source>
        <dbReference type="ARBA" id="ARBA00023277"/>
    </source>
</evidence>
<dbReference type="GO" id="GO:0008422">
    <property type="term" value="F:beta-glucosidase activity"/>
    <property type="evidence" value="ECO:0007669"/>
    <property type="project" value="UniProtKB-EC"/>
</dbReference>